<dbReference type="UniPathway" id="UPA00033">
    <property type="reaction ID" value="UER00034"/>
</dbReference>
<keyword evidence="7" id="KW-0560">Oxidoreductase</keyword>
<keyword evidence="10" id="KW-1015">Disulfide bond</keyword>
<proteinExistence type="inferred from homology"/>
<dbReference type="SMART" id="SM01002">
    <property type="entry name" value="AlaDh_PNT_C"/>
    <property type="match status" value="1"/>
</dbReference>
<evidence type="ECO:0000256" key="5">
    <source>
        <dbReference type="ARBA" id="ARBA00021221"/>
    </source>
</evidence>
<comment type="caution">
    <text evidence="15">The sequence shown here is derived from an EMBL/GenBank/DDBJ whole genome shotgun (WGS) entry which is preliminary data.</text>
</comment>
<evidence type="ECO:0000256" key="9">
    <source>
        <dbReference type="ARBA" id="ARBA00023154"/>
    </source>
</evidence>
<dbReference type="PANTHER" id="PTHR11133">
    <property type="entry name" value="SACCHAROPINE DEHYDROGENASE"/>
    <property type="match status" value="1"/>
</dbReference>
<feature type="domain" description="Alanine dehydrogenase/pyridine nucleotide transhydrogenase NAD(H)-binding" evidence="13">
    <location>
        <begin position="181"/>
        <end position="379"/>
    </location>
</feature>
<evidence type="ECO:0000259" key="14">
    <source>
        <dbReference type="SMART" id="SM01003"/>
    </source>
</evidence>
<comment type="catalytic activity">
    <reaction evidence="12">
        <text>L-saccharopine + NAD(+) + H2O = L-lysine + 2-oxoglutarate + NADH + H(+)</text>
        <dbReference type="Rhea" id="RHEA:12440"/>
        <dbReference type="ChEBI" id="CHEBI:15377"/>
        <dbReference type="ChEBI" id="CHEBI:15378"/>
        <dbReference type="ChEBI" id="CHEBI:16810"/>
        <dbReference type="ChEBI" id="CHEBI:32551"/>
        <dbReference type="ChEBI" id="CHEBI:57540"/>
        <dbReference type="ChEBI" id="CHEBI:57945"/>
        <dbReference type="ChEBI" id="CHEBI:57951"/>
        <dbReference type="EC" id="1.5.1.7"/>
    </reaction>
</comment>
<dbReference type="Gene3D" id="3.40.50.720">
    <property type="entry name" value="NAD(P)-binding Rossmann-like Domain"/>
    <property type="match status" value="3"/>
</dbReference>
<evidence type="ECO:0000256" key="4">
    <source>
        <dbReference type="ARBA" id="ARBA00012847"/>
    </source>
</evidence>
<name>A0A1B7YDF0_COLHI</name>
<dbReference type="CDD" id="cd12188">
    <property type="entry name" value="SDH"/>
    <property type="match status" value="1"/>
</dbReference>
<keyword evidence="16" id="KW-1185">Reference proteome</keyword>
<comment type="subunit">
    <text evidence="3">Monomer.</text>
</comment>
<reference evidence="16" key="1">
    <citation type="journal article" date="2017" name="BMC Genomics">
        <title>Gapless genome assembly of Colletotrichum higginsianum reveals chromosome structure and association of transposable elements with secondary metabolite gene clusters.</title>
        <authorList>
            <person name="Dallery J.-F."/>
            <person name="Lapalu N."/>
            <person name="Zampounis A."/>
            <person name="Pigne S."/>
            <person name="Luyten I."/>
            <person name="Amselem J."/>
            <person name="Wittenberg A.H.J."/>
            <person name="Zhou S."/>
            <person name="de Queiroz M.V."/>
            <person name="Robin G.P."/>
            <person name="Auger A."/>
            <person name="Hainaut M."/>
            <person name="Henrissat B."/>
            <person name="Kim K.-T."/>
            <person name="Lee Y.-H."/>
            <person name="Lespinet O."/>
            <person name="Schwartz D.C."/>
            <person name="Thon M.R."/>
            <person name="O'Connell R.J."/>
        </authorList>
    </citation>
    <scope>NUCLEOTIDE SEQUENCE [LARGE SCALE GENOMIC DNA]</scope>
    <source>
        <strain evidence="16">IMI 349063</strain>
    </source>
</reference>
<dbReference type="PANTHER" id="PTHR11133:SF23">
    <property type="entry name" value="SACCHAROPINE DEHYDROGENASE [NAD(+), L-LYSINE-FORMING]"/>
    <property type="match status" value="1"/>
</dbReference>
<dbReference type="EMBL" id="LTAN01000004">
    <property type="protein sequence ID" value="OBR10116.1"/>
    <property type="molecule type" value="Genomic_DNA"/>
</dbReference>
<dbReference type="KEGG" id="chig:CH63R_05808"/>
<dbReference type="GO" id="GO:0005737">
    <property type="term" value="C:cytoplasm"/>
    <property type="evidence" value="ECO:0007669"/>
    <property type="project" value="TreeGrafter"/>
</dbReference>
<dbReference type="Pfam" id="PF05222">
    <property type="entry name" value="AlaDh_PNT_N"/>
    <property type="match status" value="1"/>
</dbReference>
<dbReference type="OrthoDB" id="265306at2759"/>
<dbReference type="GeneID" id="28864890"/>
<dbReference type="InterPro" id="IPR027281">
    <property type="entry name" value="Lys1"/>
</dbReference>
<dbReference type="SMART" id="SM01003">
    <property type="entry name" value="AlaDh_PNT_N"/>
    <property type="match status" value="1"/>
</dbReference>
<comment type="pathway">
    <text evidence="1">Amino-acid biosynthesis; L-lysine biosynthesis via AAA pathway; L-lysine from L-alpha-aminoadipate (fungal route): step 3/3.</text>
</comment>
<dbReference type="RefSeq" id="XP_018158633.1">
    <property type="nucleotide sequence ID" value="XM_018300783.1"/>
</dbReference>
<dbReference type="EC" id="1.5.1.7" evidence="4"/>
<evidence type="ECO:0000256" key="1">
    <source>
        <dbReference type="ARBA" id="ARBA00004884"/>
    </source>
</evidence>
<keyword evidence="9" id="KW-0457">Lysine biosynthesis</keyword>
<dbReference type="InterPro" id="IPR051168">
    <property type="entry name" value="AASS"/>
</dbReference>
<dbReference type="AlphaFoldDB" id="A0A1B7YDF0"/>
<gene>
    <name evidence="15" type="ORF">CH63R_05808</name>
</gene>
<evidence type="ECO:0000256" key="8">
    <source>
        <dbReference type="ARBA" id="ARBA00023027"/>
    </source>
</evidence>
<evidence type="ECO:0000259" key="13">
    <source>
        <dbReference type="SMART" id="SM01002"/>
    </source>
</evidence>
<keyword evidence="8" id="KW-0520">NAD</keyword>
<feature type="domain" description="Alanine dehydrogenase/pyridine nucleotide transhydrogenase N-terminal" evidence="14">
    <location>
        <begin position="7"/>
        <end position="138"/>
    </location>
</feature>
<protein>
    <recommendedName>
        <fullName evidence="5">Saccharopine dehydrogenase [NAD(+), L-lysine-forming]</fullName>
        <ecNumber evidence="4">1.5.1.7</ecNumber>
    </recommendedName>
    <alternativeName>
        <fullName evidence="11">Lysine--2-oxoglutarate reductase</fullName>
    </alternativeName>
</protein>
<evidence type="ECO:0000256" key="3">
    <source>
        <dbReference type="ARBA" id="ARBA00011245"/>
    </source>
</evidence>
<organism evidence="15 16">
    <name type="scientific">Colletotrichum higginsianum (strain IMI 349063)</name>
    <name type="common">Crucifer anthracnose fungus</name>
    <dbReference type="NCBI Taxonomy" id="759273"/>
    <lineage>
        <taxon>Eukaryota</taxon>
        <taxon>Fungi</taxon>
        <taxon>Dikarya</taxon>
        <taxon>Ascomycota</taxon>
        <taxon>Pezizomycotina</taxon>
        <taxon>Sordariomycetes</taxon>
        <taxon>Hypocreomycetidae</taxon>
        <taxon>Glomerellales</taxon>
        <taxon>Glomerellaceae</taxon>
        <taxon>Colletotrichum</taxon>
        <taxon>Colletotrichum destructivum species complex</taxon>
    </lineage>
</organism>
<dbReference type="SUPFAM" id="SSF52283">
    <property type="entry name" value="Formate/glycerate dehydrogenase catalytic domain-like"/>
    <property type="match status" value="1"/>
</dbReference>
<dbReference type="VEuPathDB" id="FungiDB:CH63R_05808"/>
<evidence type="ECO:0000256" key="10">
    <source>
        <dbReference type="ARBA" id="ARBA00023157"/>
    </source>
</evidence>
<dbReference type="InterPro" id="IPR036291">
    <property type="entry name" value="NAD(P)-bd_dom_sf"/>
</dbReference>
<comment type="similarity">
    <text evidence="2">Belongs to the AlaDH/PNT family.</text>
</comment>
<evidence type="ECO:0000256" key="2">
    <source>
        <dbReference type="ARBA" id="ARBA00005689"/>
    </source>
</evidence>
<keyword evidence="6" id="KW-0028">Amino-acid biosynthesis</keyword>
<evidence type="ECO:0000256" key="7">
    <source>
        <dbReference type="ARBA" id="ARBA00023002"/>
    </source>
</evidence>
<evidence type="ECO:0000313" key="16">
    <source>
        <dbReference type="Proteomes" id="UP000092177"/>
    </source>
</evidence>
<evidence type="ECO:0000256" key="12">
    <source>
        <dbReference type="ARBA" id="ARBA00047860"/>
    </source>
</evidence>
<dbReference type="InterPro" id="IPR007698">
    <property type="entry name" value="AlaDH/PNT_NAD(H)-bd"/>
</dbReference>
<sequence length="439" mass="48301">MASTVLHLRSETKPLEHRSALTPSTTQALIKAGYTVNVERSPVRIFDDAEFEAVGATLVEEGSWETAPADHIIVGLKELEEKEFPLKHVHVTFLHGQGGFEKTLGRFPRGGGTLLDLEFLTNDSGRRVAAFGYHAGFSGAALALENWAWQLTHPGEPFPSVESYPNEDALIADVKKALDDGVAKNGGKKPRVIVIGALGRCGSGAVDMCTRAGVTDIIRWDIQETQAKPGPYSEITESDIFVNCIYLRYVFSPRKASRRQSDHSVLTSMSLTANLSLVRCIIPTNERHLSSWFPSFPEPEMATCSEHEIPKPKLTSTPIAFVNHESLQTSSRNLSVVCDVSADTTNPHNPIPIYTVATTFDKPTVPVEGFENPPLSVISIDHLPSLLPRESSEAFSNDLLPTLLNLKDWRNDPVWARAEKLFKDKVATTLPAELQKREA</sequence>
<evidence type="ECO:0000256" key="11">
    <source>
        <dbReference type="ARBA" id="ARBA00033228"/>
    </source>
</evidence>
<accession>A0A1B7YDF0</accession>
<dbReference type="GO" id="GO:0019878">
    <property type="term" value="P:lysine biosynthetic process via aminoadipic acid"/>
    <property type="evidence" value="ECO:0007669"/>
    <property type="project" value="UniProtKB-UniPathway"/>
</dbReference>
<dbReference type="InterPro" id="IPR007886">
    <property type="entry name" value="AlaDH/PNT_N"/>
</dbReference>
<dbReference type="GO" id="GO:0004754">
    <property type="term" value="F:saccharopine dehydrogenase (NAD+, L-lysine-forming) activity"/>
    <property type="evidence" value="ECO:0007669"/>
    <property type="project" value="UniProtKB-EC"/>
</dbReference>
<dbReference type="Proteomes" id="UP000092177">
    <property type="component" value="Chromosome 4"/>
</dbReference>
<evidence type="ECO:0000256" key="6">
    <source>
        <dbReference type="ARBA" id="ARBA00022605"/>
    </source>
</evidence>
<dbReference type="FunFam" id="3.40.50.720:FF:000627">
    <property type="entry name" value="Saccharopine dehydrogenase [NAD(+), L-lysine-forming]"/>
    <property type="match status" value="1"/>
</dbReference>
<dbReference type="SUPFAM" id="SSF51735">
    <property type="entry name" value="NAD(P)-binding Rossmann-fold domains"/>
    <property type="match status" value="1"/>
</dbReference>
<evidence type="ECO:0000313" key="15">
    <source>
        <dbReference type="EMBL" id="OBR10116.1"/>
    </source>
</evidence>